<dbReference type="EMBL" id="UINC01001026">
    <property type="protein sequence ID" value="SUZ67928.1"/>
    <property type="molecule type" value="Genomic_DNA"/>
</dbReference>
<dbReference type="AlphaFoldDB" id="A0A381PN80"/>
<dbReference type="InterPro" id="IPR045781">
    <property type="entry name" value="SxtJ"/>
</dbReference>
<feature type="transmembrane region" description="Helical" evidence="1">
    <location>
        <begin position="73"/>
        <end position="96"/>
    </location>
</feature>
<dbReference type="Pfam" id="PF19588">
    <property type="entry name" value="SxtJ"/>
    <property type="match status" value="1"/>
</dbReference>
<protein>
    <recommendedName>
        <fullName evidence="3">SxtJ</fullName>
    </recommendedName>
</protein>
<gene>
    <name evidence="2" type="ORF">METZ01_LOCUS20782</name>
</gene>
<keyword evidence="1" id="KW-0812">Transmembrane</keyword>
<organism evidence="2">
    <name type="scientific">marine metagenome</name>
    <dbReference type="NCBI Taxonomy" id="408172"/>
    <lineage>
        <taxon>unclassified sequences</taxon>
        <taxon>metagenomes</taxon>
        <taxon>ecological metagenomes</taxon>
    </lineage>
</organism>
<sequence>MPDSDTHHHAEQQFGRTVGAILILIGAWLLWHNPESLTGLSLVAVGGTLITLGMLFPRLLVGPNLAWMKLANILAFISTRVILSLIFFLVVTPIGLLKRWSGWDPLSRRASPRNSYWKPYPARLRDPKHFEKMY</sequence>
<evidence type="ECO:0000256" key="1">
    <source>
        <dbReference type="SAM" id="Phobius"/>
    </source>
</evidence>
<keyword evidence="1" id="KW-1133">Transmembrane helix</keyword>
<keyword evidence="1" id="KW-0472">Membrane</keyword>
<feature type="transmembrane region" description="Helical" evidence="1">
    <location>
        <begin position="37"/>
        <end position="61"/>
    </location>
</feature>
<feature type="transmembrane region" description="Helical" evidence="1">
    <location>
        <begin position="14"/>
        <end position="31"/>
    </location>
</feature>
<name>A0A381PN80_9ZZZZ</name>
<reference evidence="2" key="1">
    <citation type="submission" date="2018-05" db="EMBL/GenBank/DDBJ databases">
        <authorList>
            <person name="Lanie J.A."/>
            <person name="Ng W.-L."/>
            <person name="Kazmierczak K.M."/>
            <person name="Andrzejewski T.M."/>
            <person name="Davidsen T.M."/>
            <person name="Wayne K.J."/>
            <person name="Tettelin H."/>
            <person name="Glass J.I."/>
            <person name="Rusch D."/>
            <person name="Podicherti R."/>
            <person name="Tsui H.-C.T."/>
            <person name="Winkler M.E."/>
        </authorList>
    </citation>
    <scope>NUCLEOTIDE SEQUENCE</scope>
</reference>
<accession>A0A381PN80</accession>
<proteinExistence type="predicted"/>
<evidence type="ECO:0008006" key="3">
    <source>
        <dbReference type="Google" id="ProtNLM"/>
    </source>
</evidence>
<evidence type="ECO:0000313" key="2">
    <source>
        <dbReference type="EMBL" id="SUZ67928.1"/>
    </source>
</evidence>